<dbReference type="EMBL" id="JAAGOB010000006">
    <property type="protein sequence ID" value="NED96089.1"/>
    <property type="molecule type" value="Genomic_DNA"/>
</dbReference>
<dbReference type="Gene3D" id="3.20.20.70">
    <property type="entry name" value="Aldolase class I"/>
    <property type="match status" value="1"/>
</dbReference>
<reference evidence="3 4" key="1">
    <citation type="submission" date="2020-02" db="EMBL/GenBank/DDBJ databases">
        <authorList>
            <person name="Li X.-J."/>
            <person name="Feng X.-M."/>
        </authorList>
    </citation>
    <scope>NUCLEOTIDE SEQUENCE [LARGE SCALE GENOMIC DNA]</scope>
    <source>
        <strain evidence="3 4">CGMCC 4.7225</strain>
    </source>
</reference>
<dbReference type="GO" id="GO:0061595">
    <property type="term" value="F:6-deoxy-6-sulfofructose-1-phosphate aldolase activity"/>
    <property type="evidence" value="ECO:0007669"/>
    <property type="project" value="TreeGrafter"/>
</dbReference>
<keyword evidence="4" id="KW-1185">Reference proteome</keyword>
<comment type="similarity">
    <text evidence="1">Belongs to the aldolase LacD family.</text>
</comment>
<dbReference type="PANTHER" id="PTHR39340">
    <property type="entry name" value="SULFOFRUCTOSEPHOSPHATE ALDOLASE"/>
    <property type="match status" value="1"/>
</dbReference>
<evidence type="ECO:0000256" key="1">
    <source>
        <dbReference type="ARBA" id="ARBA00008679"/>
    </source>
</evidence>
<dbReference type="InterPro" id="IPR013785">
    <property type="entry name" value="Aldolase_TIM"/>
</dbReference>
<proteinExistence type="inferred from homology"/>
<keyword evidence="2" id="KW-0456">Lyase</keyword>
<dbReference type="SUPFAM" id="SSF51569">
    <property type="entry name" value="Aldolase"/>
    <property type="match status" value="1"/>
</dbReference>
<dbReference type="InterPro" id="IPR050552">
    <property type="entry name" value="LacD_aldolase"/>
</dbReference>
<accession>A0A6N9YMK7</accession>
<evidence type="ECO:0000256" key="2">
    <source>
        <dbReference type="ARBA" id="ARBA00023239"/>
    </source>
</evidence>
<comment type="caution">
    <text evidence="3">The sequence shown here is derived from an EMBL/GenBank/DDBJ whole genome shotgun (WGS) entry which is preliminary data.</text>
</comment>
<evidence type="ECO:0000313" key="3">
    <source>
        <dbReference type="EMBL" id="NED96089.1"/>
    </source>
</evidence>
<dbReference type="Pfam" id="PF01791">
    <property type="entry name" value="DeoC"/>
    <property type="match status" value="1"/>
</dbReference>
<sequence length="272" mass="28886">MLAIDQREALRAMIGDLRGRDVSDGEVTHFKVAAARALTPHASAVLVDHQFGWDAVLDEKAIDPGCALITAADRFIPGPGEFVADAVIDEDVDPAVVREQGAVAMKLLVIWRPDGDPAARKAMVESFVARCRDHGLASIIEPVSRAPRAGGPYDVDAGIIAAARELGALGADIYKTEVPTHGSGPDDEILTRSRELDDAVDGHWVVLSSGVRAERFPHAVELACRAGASGFLAGRAVWASVVGSDDLDADLHRVAVPALRRLTRVVDEAVSR</sequence>
<dbReference type="SMART" id="SM01133">
    <property type="entry name" value="DeoC"/>
    <property type="match status" value="1"/>
</dbReference>
<dbReference type="RefSeq" id="WP_163819123.1">
    <property type="nucleotide sequence ID" value="NZ_JAAGOB010000006.1"/>
</dbReference>
<organism evidence="3 4">
    <name type="scientific">Phytoactinopolyspora alkaliphila</name>
    <dbReference type="NCBI Taxonomy" id="1783498"/>
    <lineage>
        <taxon>Bacteria</taxon>
        <taxon>Bacillati</taxon>
        <taxon>Actinomycetota</taxon>
        <taxon>Actinomycetes</taxon>
        <taxon>Jiangellales</taxon>
        <taxon>Jiangellaceae</taxon>
        <taxon>Phytoactinopolyspora</taxon>
    </lineage>
</organism>
<protein>
    <submittedName>
        <fullName evidence="3">Aldolase</fullName>
    </submittedName>
</protein>
<dbReference type="Proteomes" id="UP000469185">
    <property type="component" value="Unassembled WGS sequence"/>
</dbReference>
<dbReference type="AlphaFoldDB" id="A0A6N9YMK7"/>
<dbReference type="GO" id="GO:1902777">
    <property type="term" value="P:6-sulfoquinovose(1-) catabolic process"/>
    <property type="evidence" value="ECO:0007669"/>
    <property type="project" value="TreeGrafter"/>
</dbReference>
<name>A0A6N9YMK7_9ACTN</name>
<dbReference type="PANTHER" id="PTHR39340:SF1">
    <property type="entry name" value="SULFOFRUCTOSEPHOSPHATE ALDOLASE"/>
    <property type="match status" value="1"/>
</dbReference>
<gene>
    <name evidence="3" type="ORF">G1H11_12295</name>
</gene>
<evidence type="ECO:0000313" key="4">
    <source>
        <dbReference type="Proteomes" id="UP000469185"/>
    </source>
</evidence>
<dbReference type="InterPro" id="IPR002915">
    <property type="entry name" value="DeoC/FbaB/LacD_aldolase"/>
</dbReference>